<evidence type="ECO:0000259" key="1">
    <source>
        <dbReference type="Pfam" id="PF02225"/>
    </source>
</evidence>
<evidence type="ECO:0000313" key="2">
    <source>
        <dbReference type="EMBL" id="RNB91455.1"/>
    </source>
</evidence>
<dbReference type="EMBL" id="RHHQ01000005">
    <property type="protein sequence ID" value="RNB91455.1"/>
    <property type="molecule type" value="Genomic_DNA"/>
</dbReference>
<reference evidence="2 3" key="1">
    <citation type="submission" date="2018-10" db="EMBL/GenBank/DDBJ databases">
        <title>Phylogenomics of Brevibacillus.</title>
        <authorList>
            <person name="Dunlap C."/>
        </authorList>
    </citation>
    <scope>NUCLEOTIDE SEQUENCE [LARGE SCALE GENOMIC DNA]</scope>
    <source>
        <strain evidence="2 3">JCM 15716</strain>
    </source>
</reference>
<dbReference type="Proteomes" id="UP000271031">
    <property type="component" value="Unassembled WGS sequence"/>
</dbReference>
<keyword evidence="3" id="KW-1185">Reference proteome</keyword>
<accession>A0A3M8DVE9</accession>
<dbReference type="InterPro" id="IPR003137">
    <property type="entry name" value="PA_domain"/>
</dbReference>
<gene>
    <name evidence="2" type="ORF">EDM56_05310</name>
</gene>
<protein>
    <recommendedName>
        <fullName evidence="1">PA domain-containing protein</fullName>
    </recommendedName>
</protein>
<dbReference type="InterPro" id="IPR046450">
    <property type="entry name" value="PA_dom_sf"/>
</dbReference>
<comment type="caution">
    <text evidence="2">The sequence shown here is derived from an EMBL/GenBank/DDBJ whole genome shotgun (WGS) entry which is preliminary data.</text>
</comment>
<dbReference type="SUPFAM" id="SSF52025">
    <property type="entry name" value="PA domain"/>
    <property type="match status" value="1"/>
</dbReference>
<dbReference type="OrthoDB" id="9798386at2"/>
<dbReference type="Gene3D" id="3.50.30.30">
    <property type="match status" value="1"/>
</dbReference>
<proteinExistence type="predicted"/>
<evidence type="ECO:0000313" key="3">
    <source>
        <dbReference type="Proteomes" id="UP000271031"/>
    </source>
</evidence>
<dbReference type="AlphaFoldDB" id="A0A3M8DVE9"/>
<feature type="domain" description="PA" evidence="1">
    <location>
        <begin position="100"/>
        <end position="150"/>
    </location>
</feature>
<organism evidence="2 3">
    <name type="scientific">Brevibacillus fluminis</name>
    <dbReference type="NCBI Taxonomy" id="511487"/>
    <lineage>
        <taxon>Bacteria</taxon>
        <taxon>Bacillati</taxon>
        <taxon>Bacillota</taxon>
        <taxon>Bacilli</taxon>
        <taxon>Bacillales</taxon>
        <taxon>Paenibacillaceae</taxon>
        <taxon>Brevibacillus</taxon>
    </lineage>
</organism>
<sequence length="253" mass="27903">MSNDSQPEKEGNSRGFQNKFTQYKFWKRVNQKTKTYWRMISMRTFRKAVSVTFSSVLVFGKVPFNAVSANGLDTLKPQKSKKAITNINEDVARVTGLKGAKGVFASFGTEEDFVHTDVAGKVAVVTRGLISVGEQIKNAIAAGAVALVMLLAYSLCQAKETGMNERAKGKESDGLLLFAVPVISDEIADAQIHAASHSTPQQKEISPKLELRRIESFLKNKRAYAFIKRIRSSGRSHDSPYTDMQLSALSFST</sequence>
<dbReference type="Pfam" id="PF02225">
    <property type="entry name" value="PA"/>
    <property type="match status" value="1"/>
</dbReference>
<name>A0A3M8DVE9_9BACL</name>